<dbReference type="Pfam" id="PF01693">
    <property type="entry name" value="Cauli_VI"/>
    <property type="match status" value="1"/>
</dbReference>
<keyword evidence="1" id="KW-0067">ATP-binding</keyword>
<protein>
    <recommendedName>
        <fullName evidence="1">ATP-dependent DNA helicase</fullName>
        <ecNumber evidence="1">5.6.2.3</ecNumber>
    </recommendedName>
</protein>
<gene>
    <name evidence="5" type="ORF">BASA50_004949</name>
</gene>
<feature type="domain" description="DNA helicase Pif1-like DEAD-box helicase" evidence="4">
    <location>
        <begin position="475"/>
        <end position="623"/>
    </location>
</feature>
<keyword evidence="1" id="KW-0347">Helicase</keyword>
<keyword evidence="1" id="KW-0378">Hydrolase</keyword>
<organism evidence="5 6">
    <name type="scientific">Batrachochytrium salamandrivorans</name>
    <dbReference type="NCBI Taxonomy" id="1357716"/>
    <lineage>
        <taxon>Eukaryota</taxon>
        <taxon>Fungi</taxon>
        <taxon>Fungi incertae sedis</taxon>
        <taxon>Chytridiomycota</taxon>
        <taxon>Chytridiomycota incertae sedis</taxon>
        <taxon>Chytridiomycetes</taxon>
        <taxon>Rhizophydiales</taxon>
        <taxon>Rhizophydiales incertae sedis</taxon>
        <taxon>Batrachochytrium</taxon>
    </lineage>
</organism>
<comment type="caution">
    <text evidence="5">The sequence shown here is derived from an EMBL/GenBank/DDBJ whole genome shotgun (WGS) entry which is preliminary data.</text>
</comment>
<feature type="compositionally biased region" description="Basic and acidic residues" evidence="2">
    <location>
        <begin position="248"/>
        <end position="258"/>
    </location>
</feature>
<dbReference type="Proteomes" id="UP001648503">
    <property type="component" value="Unassembled WGS sequence"/>
</dbReference>
<dbReference type="SUPFAM" id="SSF55658">
    <property type="entry name" value="L9 N-domain-like"/>
    <property type="match status" value="1"/>
</dbReference>
<dbReference type="InterPro" id="IPR037056">
    <property type="entry name" value="RNase_H1_N_sf"/>
</dbReference>
<reference evidence="5 6" key="1">
    <citation type="submission" date="2021-02" db="EMBL/GenBank/DDBJ databases">
        <title>Variation within the Batrachochytrium salamandrivorans European outbreak.</title>
        <authorList>
            <person name="Kelly M."/>
            <person name="Pasmans F."/>
            <person name="Shea T.P."/>
            <person name="Munoz J.F."/>
            <person name="Carranza S."/>
            <person name="Cuomo C.A."/>
            <person name="Martel A."/>
        </authorList>
    </citation>
    <scope>NUCLEOTIDE SEQUENCE [LARGE SCALE GENOMIC DNA]</scope>
    <source>
        <strain evidence="5 6">AMFP18/2</strain>
    </source>
</reference>
<evidence type="ECO:0000259" key="3">
    <source>
        <dbReference type="Pfam" id="PF01693"/>
    </source>
</evidence>
<comment type="cofactor">
    <cofactor evidence="1">
        <name>Mg(2+)</name>
        <dbReference type="ChEBI" id="CHEBI:18420"/>
    </cofactor>
</comment>
<dbReference type="InterPro" id="IPR009027">
    <property type="entry name" value="Ribosomal_bL9/RNase_H1_N"/>
</dbReference>
<feature type="region of interest" description="Disordered" evidence="2">
    <location>
        <begin position="150"/>
        <end position="205"/>
    </location>
</feature>
<evidence type="ECO:0000259" key="4">
    <source>
        <dbReference type="Pfam" id="PF05970"/>
    </source>
</evidence>
<sequence>MSQTSQQPASRRSWIQHQQQQQLQHQQMNQQQLQHQQMHQQQRQLGQPQLVWQAATSTSELPFSTERIRSAPASASISLDSTGILSGGTINAPMTIANASISTPAISCIADSNSANSSTTVNPMYSNAAAVSSTPVSRNIYPSGFAPVSTTSMASAEGSEQNHSPPLNNTQNSQSSQYVAGHSSQTYRQHETASSQDRNLNMNGSAPQLNWISQISPCNDQDTWSFSMADVQSSQNSLAKSQPINSRRYSDGSPRHVDNPQAHMSNHMQYHNQNQTGVLDSGSPNSHHQSNPPSDGTSNAAAYDKGIAPSSSTYEPWAFSKAADNTSLFMYMQSAPKPQAQQTLRSTSKFYALRISRCPGIYRTWAKAKSLIDGCAGARYKSFPTISEAVDFIREQFPDATFTQNDQGEFILDDSSAVDQIVEVARAKKDKLGGIVFDSQDVEASTVGASEDAAGSLQSPTLRSWEADPRSQHLLNTEQQEAFSLATNGSNLYISGMRGVGKDTLLLQIKSHFARSGKAFAVTSACGIRSLQQDIQSTQTWMGIGKAVGTQKQILSKVRKNPITRKIWIDTDVLIIMDASSFSAHLFDVADFLGRQLRKQSDRPFGGMQVILCSDLFDLPPSLNGTISCIECGQGHKICPDPDNPIGDTAAPGAILECVNQSCGAVFQNMWTMYVFEANSWAAASMMHIELKQSYNDDTLLDGLLGDLQLLLMSQNAKHLLDTCRSKQYSDDQVFIEVVPTDQDATAINSSHLSNIANDTFPFDAQDTLLKTFDFTSRGQLRDGPTDDRLELKLGARIYIFPQATTGIPQLGQVCGFVAIDDTMREQLVSSLSFKQDAVTQSTLEWINKHRLLPQVLLYPSDDAAKEGGNVHGLEKANNQKMITVQPRIWCVKAQGRVVAWRIHLPMCLAYAVSIQKSRGLVFPSIKISPAYNWLPGQAYIALSRGASFDKLCCVDMQHKDFMPNEIVLAFKTCSPSGTVATTVTSRVQPLYTPRLSAMVANKPTAKLRSGGTKRPRLIGIPMSNSGIFPSMANDDISFCVSTESTMPDFTMGSQQNSQLPSPMLLMHNLNASAPLPIPSHNSSLGSDLQQQSQQLSPGIYQTNPSTPQRPPLLEALQQQQAGVYHTPQRSQQFCQLPLTQSFVQQQPLFNSQQLRRNSFHGPTQTIEGMVSSSVVNPSSLAMSLNPLYQQQHYSPLQQYQHHTRRRQMYQHMQIPLDTRVSTDARADLSCFNISPSIGAPPARLSGKQQPQSSIVSGQGLSTFAPDTLTKKFRPAPLPLSSVTLATSMPSHFSSADGFGFDMSDWSNSTINSSDSDPSSALGPISAATSLSEPFSHIFFEQPPSHGNAIQ</sequence>
<feature type="region of interest" description="Disordered" evidence="2">
    <location>
        <begin position="1075"/>
        <end position="1109"/>
    </location>
</feature>
<dbReference type="Pfam" id="PF05970">
    <property type="entry name" value="PIF1"/>
    <property type="match status" value="1"/>
</dbReference>
<keyword evidence="1" id="KW-0234">DNA repair</keyword>
<feature type="compositionally biased region" description="Low complexity" evidence="2">
    <location>
        <begin position="1083"/>
        <end position="1097"/>
    </location>
</feature>
<accession>A0ABQ8FGV1</accession>
<feature type="region of interest" description="Disordered" evidence="2">
    <location>
        <begin position="274"/>
        <end position="304"/>
    </location>
</feature>
<keyword evidence="1" id="KW-0233">DNA recombination</keyword>
<dbReference type="EMBL" id="JAFCIX010000204">
    <property type="protein sequence ID" value="KAH6596618.1"/>
    <property type="molecule type" value="Genomic_DNA"/>
</dbReference>
<feature type="domain" description="Ribonuclease H1 N-terminal" evidence="3">
    <location>
        <begin position="349"/>
        <end position="392"/>
    </location>
</feature>
<dbReference type="PANTHER" id="PTHR47642">
    <property type="entry name" value="ATP-DEPENDENT DNA HELICASE"/>
    <property type="match status" value="1"/>
</dbReference>
<feature type="compositionally biased region" description="Polar residues" evidence="2">
    <location>
        <begin position="234"/>
        <end position="247"/>
    </location>
</feature>
<dbReference type="Gene3D" id="3.40.50.300">
    <property type="entry name" value="P-loop containing nucleotide triphosphate hydrolases"/>
    <property type="match status" value="1"/>
</dbReference>
<feature type="region of interest" description="Disordered" evidence="2">
    <location>
        <begin position="1"/>
        <end position="44"/>
    </location>
</feature>
<dbReference type="InterPro" id="IPR011320">
    <property type="entry name" value="RNase_H1_N"/>
</dbReference>
<dbReference type="EC" id="5.6.2.3" evidence="1"/>
<keyword evidence="1" id="KW-0547">Nucleotide-binding</keyword>
<dbReference type="InterPro" id="IPR027417">
    <property type="entry name" value="P-loop_NTPase"/>
</dbReference>
<keyword evidence="1" id="KW-0227">DNA damage</keyword>
<comment type="catalytic activity">
    <reaction evidence="1">
        <text>ATP + H2O = ADP + phosphate + H(+)</text>
        <dbReference type="Rhea" id="RHEA:13065"/>
        <dbReference type="ChEBI" id="CHEBI:15377"/>
        <dbReference type="ChEBI" id="CHEBI:15378"/>
        <dbReference type="ChEBI" id="CHEBI:30616"/>
        <dbReference type="ChEBI" id="CHEBI:43474"/>
        <dbReference type="ChEBI" id="CHEBI:456216"/>
        <dbReference type="EC" id="5.6.2.3"/>
    </reaction>
</comment>
<evidence type="ECO:0000256" key="2">
    <source>
        <dbReference type="SAM" id="MobiDB-lite"/>
    </source>
</evidence>
<feature type="region of interest" description="Disordered" evidence="2">
    <location>
        <begin position="234"/>
        <end position="262"/>
    </location>
</feature>
<evidence type="ECO:0000256" key="1">
    <source>
        <dbReference type="RuleBase" id="RU363044"/>
    </source>
</evidence>
<keyword evidence="6" id="KW-1185">Reference proteome</keyword>
<dbReference type="InterPro" id="IPR010285">
    <property type="entry name" value="DNA_helicase_pif1-like_DEAD"/>
</dbReference>
<dbReference type="InterPro" id="IPR051055">
    <property type="entry name" value="PIF1_helicase"/>
</dbReference>
<dbReference type="PANTHER" id="PTHR47642:SF5">
    <property type="entry name" value="ATP-DEPENDENT DNA HELICASE"/>
    <property type="match status" value="1"/>
</dbReference>
<feature type="compositionally biased region" description="Polar residues" evidence="2">
    <location>
        <begin position="1"/>
        <end position="15"/>
    </location>
</feature>
<evidence type="ECO:0000313" key="5">
    <source>
        <dbReference type="EMBL" id="KAH6596618.1"/>
    </source>
</evidence>
<feature type="compositionally biased region" description="Low complexity" evidence="2">
    <location>
        <begin position="281"/>
        <end position="294"/>
    </location>
</feature>
<comment type="similarity">
    <text evidence="1">Belongs to the helicase family.</text>
</comment>
<dbReference type="Gene3D" id="3.40.970.10">
    <property type="entry name" value="Ribonuclease H1, N-terminal domain"/>
    <property type="match status" value="1"/>
</dbReference>
<proteinExistence type="inferred from homology"/>
<feature type="compositionally biased region" description="Low complexity" evidence="2">
    <location>
        <begin position="16"/>
        <end position="44"/>
    </location>
</feature>
<name>A0ABQ8FGV1_9FUNG</name>
<evidence type="ECO:0000313" key="6">
    <source>
        <dbReference type="Proteomes" id="UP001648503"/>
    </source>
</evidence>